<proteinExistence type="predicted"/>
<accession>A0A415DAE1</accession>
<organism evidence="2 4">
    <name type="scientific">Phocaeicola vulgatus</name>
    <name type="common">Bacteroides vulgatus</name>
    <dbReference type="NCBI Taxonomy" id="821"/>
    <lineage>
        <taxon>Bacteria</taxon>
        <taxon>Pseudomonadati</taxon>
        <taxon>Bacteroidota</taxon>
        <taxon>Bacteroidia</taxon>
        <taxon>Bacteroidales</taxon>
        <taxon>Bacteroidaceae</taxon>
        <taxon>Phocaeicola</taxon>
    </lineage>
</organism>
<protein>
    <submittedName>
        <fullName evidence="2">Transcriptional regulator</fullName>
    </submittedName>
</protein>
<reference evidence="3 4" key="1">
    <citation type="submission" date="2018-08" db="EMBL/GenBank/DDBJ databases">
        <title>A genome reference for cultivated species of the human gut microbiota.</title>
        <authorList>
            <person name="Zou Y."/>
            <person name="Xue W."/>
            <person name="Luo G."/>
        </authorList>
    </citation>
    <scope>NUCLEOTIDE SEQUENCE [LARGE SCALE GENOMIC DNA]</scope>
    <source>
        <strain evidence="2 4">AM09-18</strain>
        <strain evidence="1 3">AM30-40</strain>
    </source>
</reference>
<comment type="caution">
    <text evidence="2">The sequence shown here is derived from an EMBL/GenBank/DDBJ whole genome shotgun (WGS) entry which is preliminary data.</text>
</comment>
<evidence type="ECO:0000313" key="3">
    <source>
        <dbReference type="Proteomes" id="UP000283429"/>
    </source>
</evidence>
<dbReference type="Proteomes" id="UP000283429">
    <property type="component" value="Unassembled WGS sequence"/>
</dbReference>
<dbReference type="AlphaFoldDB" id="A0A415DAE1"/>
<dbReference type="Proteomes" id="UP000283958">
    <property type="component" value="Unassembled WGS sequence"/>
</dbReference>
<evidence type="ECO:0000313" key="1">
    <source>
        <dbReference type="EMBL" id="RHD72656.1"/>
    </source>
</evidence>
<evidence type="ECO:0000313" key="2">
    <source>
        <dbReference type="EMBL" id="RHJ66783.1"/>
    </source>
</evidence>
<gene>
    <name evidence="2" type="ORF">DW105_23000</name>
    <name evidence="1" type="ORF">DW783_19395</name>
</gene>
<dbReference type="RefSeq" id="WP_118171319.1">
    <property type="nucleotide sequence ID" value="NZ_CP181425.1"/>
</dbReference>
<evidence type="ECO:0000313" key="4">
    <source>
        <dbReference type="Proteomes" id="UP000283958"/>
    </source>
</evidence>
<dbReference type="EMBL" id="QSJM01000079">
    <property type="protein sequence ID" value="RHD72656.1"/>
    <property type="molecule type" value="Genomic_DNA"/>
</dbReference>
<dbReference type="EMBL" id="QRMN01000124">
    <property type="protein sequence ID" value="RHJ66783.1"/>
    <property type="molecule type" value="Genomic_DNA"/>
</dbReference>
<sequence>MGKYTALIQNRRFVTGKEMFRDVGNRKTVSSLLYKYSRRNSIVRIRRNVYLPTNPVDGFVDENKYEIGCNSVPGSYLSYHSAMEFYGLQNQVWNRIYLSSAKRFRPFEFEFVEYMYAPDRHREGIVRPAEHVSVRVTDVERTILDCIDRPDLAGGLEELVYNLELIGTVDEDRLLRYLPLYGKSVIYQKTGFILSLFKERMGLGGEFFQTCGEKTGRSVRYLTDKRESRIYIPRWRLYVPQYILSLTENY</sequence>
<name>A0A415DAE1_PHOVU</name>